<accession>A0ABR2LTB5</accession>
<dbReference type="Proteomes" id="UP001412067">
    <property type="component" value="Unassembled WGS sequence"/>
</dbReference>
<proteinExistence type="predicted"/>
<evidence type="ECO:0000313" key="1">
    <source>
        <dbReference type="EMBL" id="KAK8950163.1"/>
    </source>
</evidence>
<reference evidence="1 2" key="1">
    <citation type="journal article" date="2022" name="Nat. Plants">
        <title>Genomes of leafy and leafless Platanthera orchids illuminate the evolution of mycoheterotrophy.</title>
        <authorList>
            <person name="Li M.H."/>
            <person name="Liu K.W."/>
            <person name="Li Z."/>
            <person name="Lu H.C."/>
            <person name="Ye Q.L."/>
            <person name="Zhang D."/>
            <person name="Wang J.Y."/>
            <person name="Li Y.F."/>
            <person name="Zhong Z.M."/>
            <person name="Liu X."/>
            <person name="Yu X."/>
            <person name="Liu D.K."/>
            <person name="Tu X.D."/>
            <person name="Liu B."/>
            <person name="Hao Y."/>
            <person name="Liao X.Y."/>
            <person name="Jiang Y.T."/>
            <person name="Sun W.H."/>
            <person name="Chen J."/>
            <person name="Chen Y.Q."/>
            <person name="Ai Y."/>
            <person name="Zhai J.W."/>
            <person name="Wu S.S."/>
            <person name="Zhou Z."/>
            <person name="Hsiao Y.Y."/>
            <person name="Wu W.L."/>
            <person name="Chen Y.Y."/>
            <person name="Lin Y.F."/>
            <person name="Hsu J.L."/>
            <person name="Li C.Y."/>
            <person name="Wang Z.W."/>
            <person name="Zhao X."/>
            <person name="Zhong W.Y."/>
            <person name="Ma X.K."/>
            <person name="Ma L."/>
            <person name="Huang J."/>
            <person name="Chen G.Z."/>
            <person name="Huang M.Z."/>
            <person name="Huang L."/>
            <person name="Peng D.H."/>
            <person name="Luo Y.B."/>
            <person name="Zou S.Q."/>
            <person name="Chen S.P."/>
            <person name="Lan S."/>
            <person name="Tsai W.C."/>
            <person name="Van de Peer Y."/>
            <person name="Liu Z.J."/>
        </authorList>
    </citation>
    <scope>NUCLEOTIDE SEQUENCE [LARGE SCALE GENOMIC DNA]</scope>
    <source>
        <strain evidence="1">Lor288</strain>
    </source>
</reference>
<sequence length="129" mass="14442">MGERSSSRALTIRCRKSMGCMFGCCSLISPRDFGNIDFCKRLFVAVNYLSPSSHPDFVARIVHFVKGETNSPGHHDCSGGEIRRVRFLTLVTNIDSLGCVFFRDRFGIWDQCNGVDGLLGSMHFCSFSF</sequence>
<gene>
    <name evidence="1" type="ORF">KSP40_PGU008208</name>
</gene>
<dbReference type="EMBL" id="JBBWWR010000015">
    <property type="protein sequence ID" value="KAK8950163.1"/>
    <property type="molecule type" value="Genomic_DNA"/>
</dbReference>
<protein>
    <submittedName>
        <fullName evidence="1">Uncharacterized protein</fullName>
    </submittedName>
</protein>
<organism evidence="1 2">
    <name type="scientific">Platanthera guangdongensis</name>
    <dbReference type="NCBI Taxonomy" id="2320717"/>
    <lineage>
        <taxon>Eukaryota</taxon>
        <taxon>Viridiplantae</taxon>
        <taxon>Streptophyta</taxon>
        <taxon>Embryophyta</taxon>
        <taxon>Tracheophyta</taxon>
        <taxon>Spermatophyta</taxon>
        <taxon>Magnoliopsida</taxon>
        <taxon>Liliopsida</taxon>
        <taxon>Asparagales</taxon>
        <taxon>Orchidaceae</taxon>
        <taxon>Orchidoideae</taxon>
        <taxon>Orchideae</taxon>
        <taxon>Orchidinae</taxon>
        <taxon>Platanthera</taxon>
    </lineage>
</organism>
<keyword evidence="2" id="KW-1185">Reference proteome</keyword>
<name>A0ABR2LTB5_9ASPA</name>
<evidence type="ECO:0000313" key="2">
    <source>
        <dbReference type="Proteomes" id="UP001412067"/>
    </source>
</evidence>
<comment type="caution">
    <text evidence="1">The sequence shown here is derived from an EMBL/GenBank/DDBJ whole genome shotgun (WGS) entry which is preliminary data.</text>
</comment>